<accession>A0AAE0GM54</accession>
<keyword evidence="3" id="KW-0963">Cytoplasm</keyword>
<gene>
    <name evidence="8" type="ORF">CYMTET_11621</name>
</gene>
<dbReference type="Gene3D" id="3.10.50.40">
    <property type="match status" value="2"/>
</dbReference>
<sequence>MPYHCRPSCQELNFRPEFGAANQRARCSADRVARRVRSVGYKTGSSNASLRLYPATQQSSSSFGRFEQKQRHTPRGRRFLCLASEDVRLDGASEGLEVTVHYTGKTVATGLTVQTTWDRAEGPLVFTLGQLKTATTGAEKILLAIDRNLRGKVAGDVVKFELAPAEAFGERNPEYVRVIPTDVMKANAPGIENVDLGTEIQLPDGRRAILREKREDGMVIDLNHRLAGESLEFELTLLDVGSAQQVVSAIVSHILLADEAKAEELKAELDKGVAFALLAQLHSTCSSKADGGMLGRVKPGMLVPELDTMVWDADVGVAHGPVATDFGYHLLFIHDRAP</sequence>
<comment type="caution">
    <text evidence="8">The sequence shown here is derived from an EMBL/GenBank/DDBJ whole genome shotgun (WGS) entry which is preliminary data.</text>
</comment>
<dbReference type="InterPro" id="IPR052204">
    <property type="entry name" value="PpiC/parvulin_rotamase"/>
</dbReference>
<feature type="domain" description="PPIase FKBP-type" evidence="6">
    <location>
        <begin position="95"/>
        <end position="182"/>
    </location>
</feature>
<dbReference type="PROSITE" id="PS01096">
    <property type="entry name" value="PPIC_PPIASE_1"/>
    <property type="match status" value="1"/>
</dbReference>
<comment type="similarity">
    <text evidence="2">Belongs to the PpiC/parvulin rotamase family.</text>
</comment>
<name>A0AAE0GM54_9CHLO</name>
<keyword evidence="9" id="KW-1185">Reference proteome</keyword>
<dbReference type="AlphaFoldDB" id="A0AAE0GM54"/>
<reference evidence="8 9" key="1">
    <citation type="journal article" date="2015" name="Genome Biol. Evol.">
        <title>Comparative Genomics of a Bacterivorous Green Alga Reveals Evolutionary Causalities and Consequences of Phago-Mixotrophic Mode of Nutrition.</title>
        <authorList>
            <person name="Burns J.A."/>
            <person name="Paasch A."/>
            <person name="Narechania A."/>
            <person name="Kim E."/>
        </authorList>
    </citation>
    <scope>NUCLEOTIDE SEQUENCE [LARGE SCALE GENOMIC DNA]</scope>
    <source>
        <strain evidence="8 9">PLY_AMNH</strain>
    </source>
</reference>
<evidence type="ECO:0000259" key="7">
    <source>
        <dbReference type="PROSITE" id="PS50198"/>
    </source>
</evidence>
<dbReference type="EC" id="5.2.1.8" evidence="5"/>
<dbReference type="PROSITE" id="PS50059">
    <property type="entry name" value="FKBP_PPIASE"/>
    <property type="match status" value="1"/>
</dbReference>
<organism evidence="8 9">
    <name type="scientific">Cymbomonas tetramitiformis</name>
    <dbReference type="NCBI Taxonomy" id="36881"/>
    <lineage>
        <taxon>Eukaryota</taxon>
        <taxon>Viridiplantae</taxon>
        <taxon>Chlorophyta</taxon>
        <taxon>Pyramimonadophyceae</taxon>
        <taxon>Pyramimonadales</taxon>
        <taxon>Pyramimonadaceae</taxon>
        <taxon>Cymbomonas</taxon>
    </lineage>
</organism>
<evidence type="ECO:0000256" key="1">
    <source>
        <dbReference type="ARBA" id="ARBA00004496"/>
    </source>
</evidence>
<dbReference type="Pfam" id="PF00639">
    <property type="entry name" value="Rotamase"/>
    <property type="match status" value="1"/>
</dbReference>
<keyword evidence="5" id="KW-0413">Isomerase</keyword>
<dbReference type="Proteomes" id="UP001190700">
    <property type="component" value="Unassembled WGS sequence"/>
</dbReference>
<evidence type="ECO:0000256" key="4">
    <source>
        <dbReference type="ARBA" id="ARBA00046231"/>
    </source>
</evidence>
<dbReference type="InterPro" id="IPR023058">
    <property type="entry name" value="PPIase_PpiC_CS"/>
</dbReference>
<comment type="function">
    <text evidence="4">PPIases accelerate the folding of proteins. It prefers amino acid residues with hydrophobic side chains like leucine and phenylalanine in the P1 position of the peptides substrates.</text>
</comment>
<proteinExistence type="inferred from homology"/>
<dbReference type="PANTHER" id="PTHR43629:SF2">
    <property type="entry name" value="RHODANESE-LIKE_PPIC DOMAIN-CONTAINING PROTEIN 12, CHLOROPLASTIC"/>
    <property type="match status" value="1"/>
</dbReference>
<dbReference type="PANTHER" id="PTHR43629">
    <property type="entry name" value="PEPTIDYL-PROLYL CIS-TRANS ISOMERASE"/>
    <property type="match status" value="1"/>
</dbReference>
<dbReference type="PROSITE" id="PS50198">
    <property type="entry name" value="PPIC_PPIASE_2"/>
    <property type="match status" value="1"/>
</dbReference>
<evidence type="ECO:0000259" key="6">
    <source>
        <dbReference type="PROSITE" id="PS50059"/>
    </source>
</evidence>
<dbReference type="InterPro" id="IPR001179">
    <property type="entry name" value="PPIase_FKBP_dom"/>
</dbReference>
<evidence type="ECO:0000256" key="3">
    <source>
        <dbReference type="ARBA" id="ARBA00022490"/>
    </source>
</evidence>
<dbReference type="Pfam" id="PF00254">
    <property type="entry name" value="FKBP_C"/>
    <property type="match status" value="1"/>
</dbReference>
<evidence type="ECO:0000313" key="8">
    <source>
        <dbReference type="EMBL" id="KAK3280527.1"/>
    </source>
</evidence>
<comment type="catalytic activity">
    <reaction evidence="5">
        <text>[protein]-peptidylproline (omega=180) = [protein]-peptidylproline (omega=0)</text>
        <dbReference type="Rhea" id="RHEA:16237"/>
        <dbReference type="Rhea" id="RHEA-COMP:10747"/>
        <dbReference type="Rhea" id="RHEA-COMP:10748"/>
        <dbReference type="ChEBI" id="CHEBI:83833"/>
        <dbReference type="ChEBI" id="CHEBI:83834"/>
        <dbReference type="EC" id="5.2.1.8"/>
    </reaction>
</comment>
<dbReference type="SUPFAM" id="SSF54534">
    <property type="entry name" value="FKBP-like"/>
    <property type="match status" value="2"/>
</dbReference>
<evidence type="ECO:0000313" key="9">
    <source>
        <dbReference type="Proteomes" id="UP001190700"/>
    </source>
</evidence>
<dbReference type="EMBL" id="LGRX02004364">
    <property type="protein sequence ID" value="KAK3280527.1"/>
    <property type="molecule type" value="Genomic_DNA"/>
</dbReference>
<protein>
    <recommendedName>
        <fullName evidence="5">peptidylprolyl isomerase</fullName>
        <ecNumber evidence="5">5.2.1.8</ecNumber>
    </recommendedName>
</protein>
<dbReference type="InterPro" id="IPR046357">
    <property type="entry name" value="PPIase_dom_sf"/>
</dbReference>
<dbReference type="GO" id="GO:0003755">
    <property type="term" value="F:peptidyl-prolyl cis-trans isomerase activity"/>
    <property type="evidence" value="ECO:0007669"/>
    <property type="project" value="UniProtKB-KW"/>
</dbReference>
<evidence type="ECO:0000256" key="2">
    <source>
        <dbReference type="ARBA" id="ARBA00007656"/>
    </source>
</evidence>
<dbReference type="GO" id="GO:0005737">
    <property type="term" value="C:cytoplasm"/>
    <property type="evidence" value="ECO:0007669"/>
    <property type="project" value="UniProtKB-SubCell"/>
</dbReference>
<comment type="subcellular location">
    <subcellularLocation>
        <location evidence="1">Cytoplasm</location>
    </subcellularLocation>
</comment>
<dbReference type="InterPro" id="IPR000297">
    <property type="entry name" value="PPIase_PpiC"/>
</dbReference>
<keyword evidence="5" id="KW-0697">Rotamase</keyword>
<evidence type="ECO:0000256" key="5">
    <source>
        <dbReference type="PROSITE-ProRule" id="PRU00277"/>
    </source>
</evidence>
<feature type="domain" description="PpiC" evidence="7">
    <location>
        <begin position="251"/>
        <end position="335"/>
    </location>
</feature>